<evidence type="ECO:0000256" key="1">
    <source>
        <dbReference type="ARBA" id="ARBA00005454"/>
    </source>
</evidence>
<dbReference type="GO" id="GO:0043022">
    <property type="term" value="F:ribosome binding"/>
    <property type="evidence" value="ECO:0007669"/>
    <property type="project" value="UniProtKB-UniRule"/>
</dbReference>
<keyword evidence="5 12" id="KW-0648">Protein biosynthesis</keyword>
<organism evidence="15 16">
    <name type="scientific">Botrimarina mediterranea</name>
    <dbReference type="NCBI Taxonomy" id="2528022"/>
    <lineage>
        <taxon>Bacteria</taxon>
        <taxon>Pseudomonadati</taxon>
        <taxon>Planctomycetota</taxon>
        <taxon>Planctomycetia</taxon>
        <taxon>Pirellulales</taxon>
        <taxon>Lacipirellulaceae</taxon>
        <taxon>Botrimarina</taxon>
    </lineage>
</organism>
<proteinExistence type="inferred from homology"/>
<dbReference type="CDD" id="cd03699">
    <property type="entry name" value="EF4_II"/>
    <property type="match status" value="1"/>
</dbReference>
<reference evidence="15 16" key="1">
    <citation type="submission" date="2019-02" db="EMBL/GenBank/DDBJ databases">
        <title>Deep-cultivation of Planctomycetes and their phenomic and genomic characterization uncovers novel biology.</title>
        <authorList>
            <person name="Wiegand S."/>
            <person name="Jogler M."/>
            <person name="Boedeker C."/>
            <person name="Pinto D."/>
            <person name="Vollmers J."/>
            <person name="Rivas-Marin E."/>
            <person name="Kohn T."/>
            <person name="Peeters S.H."/>
            <person name="Heuer A."/>
            <person name="Rast P."/>
            <person name="Oberbeckmann S."/>
            <person name="Bunk B."/>
            <person name="Jeske O."/>
            <person name="Meyerdierks A."/>
            <person name="Storesund J.E."/>
            <person name="Kallscheuer N."/>
            <person name="Luecker S."/>
            <person name="Lage O.M."/>
            <person name="Pohl T."/>
            <person name="Merkel B.J."/>
            <person name="Hornburger P."/>
            <person name="Mueller R.-W."/>
            <person name="Bruemmer F."/>
            <person name="Labrenz M."/>
            <person name="Spormann A.M."/>
            <person name="Op den Camp H."/>
            <person name="Overmann J."/>
            <person name="Amann R."/>
            <person name="Jetten M.S.M."/>
            <person name="Mascher T."/>
            <person name="Medema M.H."/>
            <person name="Devos D.P."/>
            <person name="Kaster A.-K."/>
            <person name="Ovreas L."/>
            <person name="Rohde M."/>
            <person name="Galperin M.Y."/>
            <person name="Jogler C."/>
        </authorList>
    </citation>
    <scope>NUCLEOTIDE SEQUENCE [LARGE SCALE GENOMIC DNA]</scope>
    <source>
        <strain evidence="15 16">Spa11</strain>
    </source>
</reference>
<dbReference type="RefSeq" id="WP_145105615.1">
    <property type="nucleotide sequence ID" value="NZ_CP036349.1"/>
</dbReference>
<dbReference type="EC" id="3.6.5.n1" evidence="11 12"/>
<comment type="catalytic activity">
    <reaction evidence="8 12">
        <text>GTP + H2O = GDP + phosphate + H(+)</text>
        <dbReference type="Rhea" id="RHEA:19669"/>
        <dbReference type="ChEBI" id="CHEBI:15377"/>
        <dbReference type="ChEBI" id="CHEBI:15378"/>
        <dbReference type="ChEBI" id="CHEBI:37565"/>
        <dbReference type="ChEBI" id="CHEBI:43474"/>
        <dbReference type="ChEBI" id="CHEBI:58189"/>
        <dbReference type="EC" id="3.6.5.n1"/>
    </reaction>
</comment>
<keyword evidence="2 12" id="KW-1003">Cell membrane</keyword>
<dbReference type="FunFam" id="2.40.30.10:FF:000015">
    <property type="entry name" value="Translation factor GUF1, mitochondrial"/>
    <property type="match status" value="1"/>
</dbReference>
<dbReference type="InterPro" id="IPR013842">
    <property type="entry name" value="LepA_CTD"/>
</dbReference>
<evidence type="ECO:0000256" key="4">
    <source>
        <dbReference type="ARBA" id="ARBA00022801"/>
    </source>
</evidence>
<dbReference type="InterPro" id="IPR038363">
    <property type="entry name" value="LepA_C_sf"/>
</dbReference>
<dbReference type="Gene3D" id="3.30.70.2570">
    <property type="entry name" value="Elongation factor 4, C-terminal domain"/>
    <property type="match status" value="1"/>
</dbReference>
<dbReference type="CDD" id="cd03709">
    <property type="entry name" value="lepA_C"/>
    <property type="match status" value="1"/>
</dbReference>
<dbReference type="SUPFAM" id="SSF52540">
    <property type="entry name" value="P-loop containing nucleoside triphosphate hydrolases"/>
    <property type="match status" value="1"/>
</dbReference>
<evidence type="ECO:0000256" key="11">
    <source>
        <dbReference type="ARBA" id="ARBA00066744"/>
    </source>
</evidence>
<dbReference type="GO" id="GO:0005886">
    <property type="term" value="C:plasma membrane"/>
    <property type="evidence" value="ECO:0007669"/>
    <property type="project" value="UniProtKB-SubCell"/>
</dbReference>
<keyword evidence="4 12" id="KW-0378">Hydrolase</keyword>
<feature type="binding site" evidence="12">
    <location>
        <begin position="156"/>
        <end position="159"/>
    </location>
    <ligand>
        <name>GTP</name>
        <dbReference type="ChEBI" id="CHEBI:37565"/>
    </ligand>
</feature>
<dbReference type="KEGG" id="bmei:Spa11_02130"/>
<dbReference type="FunFam" id="3.30.70.870:FF:000004">
    <property type="entry name" value="Translation factor GUF1, mitochondrial"/>
    <property type="match status" value="1"/>
</dbReference>
<dbReference type="InterPro" id="IPR005225">
    <property type="entry name" value="Small_GTP-bd"/>
</dbReference>
<evidence type="ECO:0000256" key="2">
    <source>
        <dbReference type="ARBA" id="ARBA00022475"/>
    </source>
</evidence>
<dbReference type="InterPro" id="IPR006297">
    <property type="entry name" value="EF-4"/>
</dbReference>
<feature type="compositionally biased region" description="Low complexity" evidence="13">
    <location>
        <begin position="1"/>
        <end position="10"/>
    </location>
</feature>
<protein>
    <recommendedName>
        <fullName evidence="11 12">Elongation factor 4</fullName>
        <shortName evidence="12">EF-4</shortName>
        <ecNumber evidence="11 12">3.6.5.n1</ecNumber>
    </recommendedName>
    <alternativeName>
        <fullName evidence="12">Ribosomal back-translocase LepA</fullName>
    </alternativeName>
</protein>
<dbReference type="EMBL" id="CP036349">
    <property type="protein sequence ID" value="QDV72043.1"/>
    <property type="molecule type" value="Genomic_DNA"/>
</dbReference>
<dbReference type="NCBIfam" id="TIGR01393">
    <property type="entry name" value="lepA"/>
    <property type="match status" value="1"/>
</dbReference>
<dbReference type="GO" id="GO:0003746">
    <property type="term" value="F:translation elongation factor activity"/>
    <property type="evidence" value="ECO:0007669"/>
    <property type="project" value="UniProtKB-UniRule"/>
</dbReference>
<evidence type="ECO:0000256" key="3">
    <source>
        <dbReference type="ARBA" id="ARBA00022741"/>
    </source>
</evidence>
<sequence>MADAPAKTPAPQQPAPRKRKAGEPIDPSRIRNFSIVAHIDHGKSTLADRLLEVTGTVSKREMKEQLLDDMDLERERGITIKSHAVSMKVIHGGEEYELNLIDTPGHVDFQYEVSRSLTCCEGALLLVDAFQGVEAQTVANAYKAIEHDLEIIPILNKIDLTYARPDEVKEEIETTLGLDASEAIGCSAKTGQNCDAVIDAIIDRIPAPKGSNSAPLQAMVFDSVYDEYRGAIIYLRVMNGVVRAGDRIKFLQAGTEHDVLEVGQLTPKRTQRDYLSTGQVGYMICNIKSLGHVHIGDTVTTARGEQAEPLPGYDEPKRMVFCGLYPSDGHDFENLREALSKLQVNDPSFVFEPETSDALGFGFRCGFLGLLHMEIVQQRLEQESDMDLVQTAPNVTYKIQTNDGQWDEVHTPTRVPDAGNIKEFQQPVVRVNFVMPAEYIGGVMKLCADRRGEFIRQEYLSPQRSMLVYDIALAEVVYDMHDRLKSITRGYGTMDYEMKGYEAGDLVRLDILVKGERVDALSIICDKRDADPRGRAVIKKLKEEIPRHMFEVPLQAAIGTRIVARETISAMSKNVTAKCYGGDISRKKKLWAKQKEGKKRMKSIGNVDIPQKAFLAVLETGDDDSKK</sequence>
<dbReference type="Pfam" id="PF03144">
    <property type="entry name" value="GTP_EFTU_D2"/>
    <property type="match status" value="1"/>
</dbReference>
<evidence type="ECO:0000256" key="8">
    <source>
        <dbReference type="ARBA" id="ARBA00050293"/>
    </source>
</evidence>
<dbReference type="FunFam" id="3.30.70.2570:FF:000001">
    <property type="entry name" value="Translation factor GUF1, mitochondrial"/>
    <property type="match status" value="1"/>
</dbReference>
<dbReference type="NCBIfam" id="TIGR00231">
    <property type="entry name" value="small_GTP"/>
    <property type="match status" value="1"/>
</dbReference>
<dbReference type="PROSITE" id="PS51722">
    <property type="entry name" value="G_TR_2"/>
    <property type="match status" value="1"/>
</dbReference>
<keyword evidence="16" id="KW-1185">Reference proteome</keyword>
<dbReference type="Pfam" id="PF00009">
    <property type="entry name" value="GTP_EFTU"/>
    <property type="match status" value="1"/>
</dbReference>
<evidence type="ECO:0000256" key="6">
    <source>
        <dbReference type="ARBA" id="ARBA00023134"/>
    </source>
</evidence>
<dbReference type="SUPFAM" id="SSF54980">
    <property type="entry name" value="EF-G C-terminal domain-like"/>
    <property type="match status" value="2"/>
</dbReference>
<evidence type="ECO:0000256" key="12">
    <source>
        <dbReference type="HAMAP-Rule" id="MF_00071"/>
    </source>
</evidence>
<dbReference type="GO" id="GO:0045727">
    <property type="term" value="P:positive regulation of translation"/>
    <property type="evidence" value="ECO:0007669"/>
    <property type="project" value="UniProtKB-UniRule"/>
</dbReference>
<dbReference type="Pfam" id="PF06421">
    <property type="entry name" value="LepA_C"/>
    <property type="match status" value="1"/>
</dbReference>
<dbReference type="InterPro" id="IPR027417">
    <property type="entry name" value="P-loop_NTPase"/>
</dbReference>
<dbReference type="PANTHER" id="PTHR43512">
    <property type="entry name" value="TRANSLATION FACTOR GUF1-RELATED"/>
    <property type="match status" value="1"/>
</dbReference>
<accession>A0A518K2L1</accession>
<dbReference type="CDD" id="cd01890">
    <property type="entry name" value="LepA"/>
    <property type="match status" value="1"/>
</dbReference>
<feature type="domain" description="Tr-type G" evidence="14">
    <location>
        <begin position="28"/>
        <end position="209"/>
    </location>
</feature>
<dbReference type="FunFam" id="3.40.50.300:FF:000078">
    <property type="entry name" value="Elongation factor 4"/>
    <property type="match status" value="1"/>
</dbReference>
<keyword evidence="15" id="KW-0251">Elongation factor</keyword>
<dbReference type="Pfam" id="PF00679">
    <property type="entry name" value="EFG_C"/>
    <property type="match status" value="1"/>
</dbReference>
<dbReference type="Proteomes" id="UP000316426">
    <property type="component" value="Chromosome"/>
</dbReference>
<comment type="similarity">
    <text evidence="10">Belongs to the GTP-binding elongation factor family. LepA subfamily.</text>
</comment>
<dbReference type="Gene3D" id="3.40.50.300">
    <property type="entry name" value="P-loop containing nucleotide triphosphate hydrolases"/>
    <property type="match status" value="1"/>
</dbReference>
<comment type="subcellular location">
    <subcellularLocation>
        <location evidence="12">Cell membrane</location>
        <topology evidence="12">Peripheral membrane protein</topology>
        <orientation evidence="12">Cytoplasmic side</orientation>
    </subcellularLocation>
</comment>
<dbReference type="HAMAP" id="MF_00071">
    <property type="entry name" value="LepA"/>
    <property type="match status" value="1"/>
</dbReference>
<dbReference type="InterPro" id="IPR035654">
    <property type="entry name" value="LepA_IV"/>
</dbReference>
<dbReference type="InterPro" id="IPR000640">
    <property type="entry name" value="EFG_V-like"/>
</dbReference>
<dbReference type="PRINTS" id="PR00315">
    <property type="entry name" value="ELONGATNFCT"/>
</dbReference>
<dbReference type="Gene3D" id="2.40.30.10">
    <property type="entry name" value="Translation factors"/>
    <property type="match status" value="1"/>
</dbReference>
<evidence type="ECO:0000256" key="5">
    <source>
        <dbReference type="ARBA" id="ARBA00022917"/>
    </source>
</evidence>
<comment type="function">
    <text evidence="9 12">Required for accurate and efficient protein synthesis under certain stress conditions. May act as a fidelity factor of the translation reaction, by catalyzing a one-codon backward translocation of tRNAs on improperly translocated ribosomes. Back-translocation proceeds from a post-translocation (POST) complex to a pre-translocation (PRE) complex, thus giving elongation factor G a second chance to translocate the tRNAs correctly. Binds to ribosomes in a GTP-dependent manner.</text>
</comment>
<evidence type="ECO:0000313" key="15">
    <source>
        <dbReference type="EMBL" id="QDV72043.1"/>
    </source>
</evidence>
<keyword evidence="7 12" id="KW-0472">Membrane</keyword>
<keyword evidence="6 12" id="KW-0342">GTP-binding</keyword>
<evidence type="ECO:0000259" key="14">
    <source>
        <dbReference type="PROSITE" id="PS51722"/>
    </source>
</evidence>
<evidence type="ECO:0000256" key="13">
    <source>
        <dbReference type="SAM" id="MobiDB-lite"/>
    </source>
</evidence>
<comment type="similarity">
    <text evidence="1 12">Belongs to the TRAFAC class translation factor GTPase superfamily. Classic translation factor GTPase family. LepA subfamily.</text>
</comment>
<feature type="binding site" evidence="12">
    <location>
        <begin position="40"/>
        <end position="45"/>
    </location>
    <ligand>
        <name>GTP</name>
        <dbReference type="ChEBI" id="CHEBI:37565"/>
    </ligand>
</feature>
<evidence type="ECO:0000256" key="7">
    <source>
        <dbReference type="ARBA" id="ARBA00023136"/>
    </source>
</evidence>
<evidence type="ECO:0000256" key="9">
    <source>
        <dbReference type="ARBA" id="ARBA00057626"/>
    </source>
</evidence>
<dbReference type="AlphaFoldDB" id="A0A518K2L1"/>
<dbReference type="PANTHER" id="PTHR43512:SF4">
    <property type="entry name" value="TRANSLATION FACTOR GUF1 HOMOLOG, CHLOROPLASTIC"/>
    <property type="match status" value="1"/>
</dbReference>
<dbReference type="GO" id="GO:0003924">
    <property type="term" value="F:GTPase activity"/>
    <property type="evidence" value="ECO:0007669"/>
    <property type="project" value="UniProtKB-UniRule"/>
</dbReference>
<dbReference type="InterPro" id="IPR035647">
    <property type="entry name" value="EFG_III/V"/>
</dbReference>
<dbReference type="Gene3D" id="3.30.70.240">
    <property type="match status" value="1"/>
</dbReference>
<keyword evidence="3 12" id="KW-0547">Nucleotide-binding</keyword>
<gene>
    <name evidence="12 15" type="primary">lepA</name>
    <name evidence="15" type="ORF">Spa11_02130</name>
</gene>
<evidence type="ECO:0000256" key="10">
    <source>
        <dbReference type="ARBA" id="ARBA00061052"/>
    </source>
</evidence>
<evidence type="ECO:0000313" key="16">
    <source>
        <dbReference type="Proteomes" id="UP000316426"/>
    </source>
</evidence>
<feature type="region of interest" description="Disordered" evidence="13">
    <location>
        <begin position="1"/>
        <end position="26"/>
    </location>
</feature>
<dbReference type="InterPro" id="IPR000795">
    <property type="entry name" value="T_Tr_GTP-bd_dom"/>
</dbReference>
<dbReference type="GO" id="GO:0005525">
    <property type="term" value="F:GTP binding"/>
    <property type="evidence" value="ECO:0007669"/>
    <property type="project" value="UniProtKB-UniRule"/>
</dbReference>
<name>A0A518K2L1_9BACT</name>
<dbReference type="InterPro" id="IPR004161">
    <property type="entry name" value="EFTu-like_2"/>
</dbReference>
<dbReference type="Gene3D" id="3.30.70.870">
    <property type="entry name" value="Elongation Factor G (Translational Gtpase), domain 3"/>
    <property type="match status" value="1"/>
</dbReference>
<dbReference type="FunFam" id="3.30.70.240:FF:000007">
    <property type="entry name" value="Translation factor GUF1, mitochondrial"/>
    <property type="match status" value="1"/>
</dbReference>
<dbReference type="CDD" id="cd16260">
    <property type="entry name" value="EF4_III"/>
    <property type="match status" value="1"/>
</dbReference>